<reference evidence="10 11" key="1">
    <citation type="submission" date="2020-08" db="EMBL/GenBank/DDBJ databases">
        <title>Genome public.</title>
        <authorList>
            <person name="Liu C."/>
            <person name="Sun Q."/>
        </authorList>
    </citation>
    <scope>NUCLEOTIDE SEQUENCE [LARGE SCALE GENOMIC DNA]</scope>
    <source>
        <strain evidence="10 11">NSJ-56</strain>
    </source>
</reference>
<dbReference type="InterPro" id="IPR024072">
    <property type="entry name" value="DHFR-like_dom_sf"/>
</dbReference>
<keyword evidence="6 8" id="KW-0560">Oxidoreductase</keyword>
<accession>A0ABR7D5D7</accession>
<evidence type="ECO:0000313" key="11">
    <source>
        <dbReference type="Proteomes" id="UP000646484"/>
    </source>
</evidence>
<dbReference type="Gene3D" id="3.40.430.10">
    <property type="entry name" value="Dihydrofolate Reductase, subunit A"/>
    <property type="match status" value="1"/>
</dbReference>
<organism evidence="10 11">
    <name type="scientific">Butyricimonas hominis</name>
    <dbReference type="NCBI Taxonomy" id="2763032"/>
    <lineage>
        <taxon>Bacteria</taxon>
        <taxon>Pseudomonadati</taxon>
        <taxon>Bacteroidota</taxon>
        <taxon>Bacteroidia</taxon>
        <taxon>Bacteroidales</taxon>
        <taxon>Odoribacteraceae</taxon>
        <taxon>Butyricimonas</taxon>
    </lineage>
</organism>
<keyword evidence="11" id="KW-1185">Reference proteome</keyword>
<keyword evidence="5 8" id="KW-0521">NADP</keyword>
<dbReference type="PIRSF" id="PIRSF000194">
    <property type="entry name" value="DHFR"/>
    <property type="match status" value="1"/>
</dbReference>
<evidence type="ECO:0000256" key="6">
    <source>
        <dbReference type="ARBA" id="ARBA00023002"/>
    </source>
</evidence>
<dbReference type="PROSITE" id="PS51330">
    <property type="entry name" value="DHFR_2"/>
    <property type="match status" value="1"/>
</dbReference>
<name>A0ABR7D5D7_9BACT</name>
<evidence type="ECO:0000256" key="1">
    <source>
        <dbReference type="ARBA" id="ARBA00004903"/>
    </source>
</evidence>
<dbReference type="InterPro" id="IPR012259">
    <property type="entry name" value="DHFR"/>
</dbReference>
<comment type="function">
    <text evidence="7 8">Key enzyme in folate metabolism. Catalyzes an essential reaction for de novo glycine and purine synthesis, and for DNA precursor synthesis.</text>
</comment>
<keyword evidence="4 8" id="KW-0554">One-carbon metabolism</keyword>
<dbReference type="RefSeq" id="WP_186978184.1">
    <property type="nucleotide sequence ID" value="NZ_JACOOH010000009.1"/>
</dbReference>
<feature type="domain" description="DHFR" evidence="9">
    <location>
        <begin position="2"/>
        <end position="160"/>
    </location>
</feature>
<dbReference type="SUPFAM" id="SSF53597">
    <property type="entry name" value="Dihydrofolate reductase-like"/>
    <property type="match status" value="1"/>
</dbReference>
<evidence type="ECO:0000256" key="4">
    <source>
        <dbReference type="ARBA" id="ARBA00022563"/>
    </source>
</evidence>
<dbReference type="Proteomes" id="UP000646484">
    <property type="component" value="Unassembled WGS sequence"/>
</dbReference>
<evidence type="ECO:0000256" key="5">
    <source>
        <dbReference type="ARBA" id="ARBA00022857"/>
    </source>
</evidence>
<dbReference type="Pfam" id="PF00186">
    <property type="entry name" value="DHFR_1"/>
    <property type="match status" value="1"/>
</dbReference>
<dbReference type="PANTHER" id="PTHR48069">
    <property type="entry name" value="DIHYDROFOLATE REDUCTASE"/>
    <property type="match status" value="1"/>
</dbReference>
<comment type="catalytic activity">
    <reaction evidence="8">
        <text>(6S)-5,6,7,8-tetrahydrofolate + NADP(+) = 7,8-dihydrofolate + NADPH + H(+)</text>
        <dbReference type="Rhea" id="RHEA:15009"/>
        <dbReference type="ChEBI" id="CHEBI:15378"/>
        <dbReference type="ChEBI" id="CHEBI:57451"/>
        <dbReference type="ChEBI" id="CHEBI:57453"/>
        <dbReference type="ChEBI" id="CHEBI:57783"/>
        <dbReference type="ChEBI" id="CHEBI:58349"/>
        <dbReference type="EC" id="1.5.1.3"/>
    </reaction>
</comment>
<dbReference type="PRINTS" id="PR00070">
    <property type="entry name" value="DHFR"/>
</dbReference>
<comment type="caution">
    <text evidence="10">The sequence shown here is derived from an EMBL/GenBank/DDBJ whole genome shotgun (WGS) entry which is preliminary data.</text>
</comment>
<protein>
    <recommendedName>
        <fullName evidence="3 8">Dihydrofolate reductase</fullName>
        <ecNumber evidence="3 8">1.5.1.3</ecNumber>
    </recommendedName>
</protein>
<comment type="similarity">
    <text evidence="2 8">Belongs to the dihydrofolate reductase family.</text>
</comment>
<dbReference type="PANTHER" id="PTHR48069:SF3">
    <property type="entry name" value="DIHYDROFOLATE REDUCTASE"/>
    <property type="match status" value="1"/>
</dbReference>
<evidence type="ECO:0000256" key="2">
    <source>
        <dbReference type="ARBA" id="ARBA00009539"/>
    </source>
</evidence>
<evidence type="ECO:0000256" key="3">
    <source>
        <dbReference type="ARBA" id="ARBA00012856"/>
    </source>
</evidence>
<dbReference type="EMBL" id="JACOOH010000009">
    <property type="protein sequence ID" value="MBC5623150.1"/>
    <property type="molecule type" value="Genomic_DNA"/>
</dbReference>
<proteinExistence type="inferred from homology"/>
<evidence type="ECO:0000259" key="9">
    <source>
        <dbReference type="PROSITE" id="PS51330"/>
    </source>
</evidence>
<sequence>MVLSIIVAAAENNVIGRDNGLVWRLSADLKRFKALTTGHTILMGRKTYESVGKALPNRRNIVISRNPDYKAEGCEVVRSVEEALELTKGEDEVFVTGGGTIYKELWGKADRLYLTVVHQECEGDTLIPSVDPNQWKEVFREAHEADEKNEFDYTFINYERIK</sequence>
<dbReference type="EC" id="1.5.1.3" evidence="3 8"/>
<evidence type="ECO:0000256" key="8">
    <source>
        <dbReference type="PIRNR" id="PIRNR000194"/>
    </source>
</evidence>
<dbReference type="CDD" id="cd00209">
    <property type="entry name" value="DHFR"/>
    <property type="match status" value="1"/>
</dbReference>
<dbReference type="InterPro" id="IPR001796">
    <property type="entry name" value="DHFR_dom"/>
</dbReference>
<gene>
    <name evidence="10" type="ORF">H8S64_18815</name>
</gene>
<evidence type="ECO:0000256" key="7">
    <source>
        <dbReference type="ARBA" id="ARBA00025067"/>
    </source>
</evidence>
<comment type="pathway">
    <text evidence="1 8">Cofactor biosynthesis; tetrahydrofolate biosynthesis; 5,6,7,8-tetrahydrofolate from 7,8-dihydrofolate: step 1/1.</text>
</comment>
<evidence type="ECO:0000313" key="10">
    <source>
        <dbReference type="EMBL" id="MBC5623150.1"/>
    </source>
</evidence>